<proteinExistence type="predicted"/>
<organism evidence="1">
    <name type="scientific">gut metagenome</name>
    <dbReference type="NCBI Taxonomy" id="749906"/>
    <lineage>
        <taxon>unclassified sequences</taxon>
        <taxon>metagenomes</taxon>
        <taxon>organismal metagenomes</taxon>
    </lineage>
</organism>
<evidence type="ECO:0000313" key="1">
    <source>
        <dbReference type="EMBL" id="EJX02999.1"/>
    </source>
</evidence>
<reference evidence="1" key="1">
    <citation type="journal article" date="2012" name="PLoS ONE">
        <title>Gene sets for utilization of primary and secondary nutrition supplies in the distal gut of endangered iberian lynx.</title>
        <authorList>
            <person name="Alcaide M."/>
            <person name="Messina E."/>
            <person name="Richter M."/>
            <person name="Bargiela R."/>
            <person name="Peplies J."/>
            <person name="Huws S.A."/>
            <person name="Newbold C.J."/>
            <person name="Golyshin P.N."/>
            <person name="Simon M.A."/>
            <person name="Lopez G."/>
            <person name="Yakimov M.M."/>
            <person name="Ferrer M."/>
        </authorList>
    </citation>
    <scope>NUCLEOTIDE SEQUENCE</scope>
</reference>
<dbReference type="AlphaFoldDB" id="J9G801"/>
<accession>J9G801</accession>
<gene>
    <name evidence="1" type="ORF">EVA_08894</name>
</gene>
<protein>
    <submittedName>
        <fullName evidence="1">Uncharacterized protein</fullName>
    </submittedName>
</protein>
<comment type="caution">
    <text evidence="1">The sequence shown here is derived from an EMBL/GenBank/DDBJ whole genome shotgun (WGS) entry which is preliminary data.</text>
</comment>
<sequence>MIPFFSEKISYVKIGLPSDRAISMRTDIFSSKRRKPAIRARH</sequence>
<dbReference type="EMBL" id="AMCI01002333">
    <property type="protein sequence ID" value="EJX02999.1"/>
    <property type="molecule type" value="Genomic_DNA"/>
</dbReference>
<name>J9G801_9ZZZZ</name>